<dbReference type="InterPro" id="IPR013783">
    <property type="entry name" value="Ig-like_fold"/>
</dbReference>
<protein>
    <recommendedName>
        <fullName evidence="3">Immunoglobulin domain-containing protein</fullName>
    </recommendedName>
</protein>
<keyword evidence="1" id="KW-0175">Coiled coil</keyword>
<organism evidence="4 5">
    <name type="scientific">Anabarilius grahami</name>
    <name type="common">Kanglang fish</name>
    <name type="synonym">Barilius grahami</name>
    <dbReference type="NCBI Taxonomy" id="495550"/>
    <lineage>
        <taxon>Eukaryota</taxon>
        <taxon>Metazoa</taxon>
        <taxon>Chordata</taxon>
        <taxon>Craniata</taxon>
        <taxon>Vertebrata</taxon>
        <taxon>Euteleostomi</taxon>
        <taxon>Actinopterygii</taxon>
        <taxon>Neopterygii</taxon>
        <taxon>Teleostei</taxon>
        <taxon>Ostariophysi</taxon>
        <taxon>Cypriniformes</taxon>
        <taxon>Xenocyprididae</taxon>
        <taxon>Xenocypridinae</taxon>
        <taxon>Xenocypridinae incertae sedis</taxon>
        <taxon>Anabarilius</taxon>
    </lineage>
</organism>
<accession>A0A3N0XRK2</accession>
<keyword evidence="2" id="KW-0732">Signal</keyword>
<feature type="domain" description="Immunoglobulin" evidence="3">
    <location>
        <begin position="114"/>
        <end position="218"/>
    </location>
</feature>
<dbReference type="SMART" id="SM00409">
    <property type="entry name" value="IG"/>
    <property type="match status" value="2"/>
</dbReference>
<dbReference type="InterPro" id="IPR013106">
    <property type="entry name" value="Ig_V-set"/>
</dbReference>
<feature type="coiled-coil region" evidence="1">
    <location>
        <begin position="41"/>
        <end position="75"/>
    </location>
</feature>
<keyword evidence="5" id="KW-1185">Reference proteome</keyword>
<dbReference type="AlphaFoldDB" id="A0A3N0XRK2"/>
<sequence length="325" mass="36433">MRLIAVLLLLYKCLIFLTIATEPAASETCPLKICSGLLKDVGATETQLKALETRLANSEARIEEMKKEYQDRTKVAFSVSLGSNSFFGPVDTDSTLVYKNVFINVGDAYNRDTVDTLKVTAGDSVTLKTNIPELDGDSKILWTHGDNDTCIAEINKASSKISLYRGNDVRFRDRLQLDHQTGSLTIWNISIAHSDVYKLQISSSKRRMKCKRLVVIVKENKVPAIEGEPAKLKTDISELQGDALILWMFGPDDNLIANADLENKRTCTYNGSGGRFRDRLELDRQTGTLTITNITNTDSGLYKLKIISSRETKYKRFRVTVRGEY</sequence>
<dbReference type="Gene3D" id="2.60.40.10">
    <property type="entry name" value="Immunoglobulins"/>
    <property type="match status" value="2"/>
</dbReference>
<feature type="signal peptide" evidence="2">
    <location>
        <begin position="1"/>
        <end position="20"/>
    </location>
</feature>
<evidence type="ECO:0000256" key="2">
    <source>
        <dbReference type="SAM" id="SignalP"/>
    </source>
</evidence>
<dbReference type="Gene3D" id="2.60.120.40">
    <property type="match status" value="1"/>
</dbReference>
<proteinExistence type="predicted"/>
<dbReference type="PANTHER" id="PTHR21063">
    <property type="entry name" value="LFA-3"/>
    <property type="match status" value="1"/>
</dbReference>
<dbReference type="Pfam" id="PF07686">
    <property type="entry name" value="V-set"/>
    <property type="match status" value="1"/>
</dbReference>
<feature type="chain" id="PRO_5018106117" description="Immunoglobulin domain-containing protein" evidence="2">
    <location>
        <begin position="21"/>
        <end position="325"/>
    </location>
</feature>
<evidence type="ECO:0000256" key="1">
    <source>
        <dbReference type="SAM" id="Coils"/>
    </source>
</evidence>
<comment type="caution">
    <text evidence="4">The sequence shown here is derived from an EMBL/GenBank/DDBJ whole genome shotgun (WGS) entry which is preliminary data.</text>
</comment>
<dbReference type="InterPro" id="IPR036179">
    <property type="entry name" value="Ig-like_dom_sf"/>
</dbReference>
<dbReference type="InterPro" id="IPR003599">
    <property type="entry name" value="Ig_sub"/>
</dbReference>
<reference evidence="4 5" key="1">
    <citation type="submission" date="2018-10" db="EMBL/GenBank/DDBJ databases">
        <title>Genome assembly for a Yunnan-Guizhou Plateau 3E fish, Anabarilius grahami (Regan), and its evolutionary and genetic applications.</title>
        <authorList>
            <person name="Jiang W."/>
        </authorList>
    </citation>
    <scope>NUCLEOTIDE SEQUENCE [LARGE SCALE GENOMIC DNA]</scope>
    <source>
        <strain evidence="4">AG-KIZ</strain>
        <tissue evidence="4">Muscle</tissue>
    </source>
</reference>
<gene>
    <name evidence="4" type="ORF">DPX16_3112</name>
</gene>
<feature type="domain" description="Immunoglobulin" evidence="3">
    <location>
        <begin position="219"/>
        <end position="322"/>
    </location>
</feature>
<dbReference type="InterPro" id="IPR008983">
    <property type="entry name" value="Tumour_necrosis_fac-like_dom"/>
</dbReference>
<evidence type="ECO:0000313" key="5">
    <source>
        <dbReference type="Proteomes" id="UP000281406"/>
    </source>
</evidence>
<evidence type="ECO:0000313" key="4">
    <source>
        <dbReference type="EMBL" id="ROJ08802.1"/>
    </source>
</evidence>
<name>A0A3N0XRK2_ANAGA</name>
<dbReference type="SUPFAM" id="SSF48726">
    <property type="entry name" value="Immunoglobulin"/>
    <property type="match status" value="2"/>
</dbReference>
<dbReference type="PANTHER" id="PTHR21063:SF4">
    <property type="entry name" value="CD48 ANTIGEN-RELATED"/>
    <property type="match status" value="1"/>
</dbReference>
<evidence type="ECO:0000259" key="3">
    <source>
        <dbReference type="SMART" id="SM00409"/>
    </source>
</evidence>
<dbReference type="OrthoDB" id="8913515at2759"/>
<dbReference type="Proteomes" id="UP000281406">
    <property type="component" value="Unassembled WGS sequence"/>
</dbReference>
<dbReference type="EMBL" id="RJVU01065024">
    <property type="protein sequence ID" value="ROJ08802.1"/>
    <property type="molecule type" value="Genomic_DNA"/>
</dbReference>